<organism evidence="5 6">
    <name type="scientific">Brevibacillus formosus</name>
    <dbReference type="NCBI Taxonomy" id="54913"/>
    <lineage>
        <taxon>Bacteria</taxon>
        <taxon>Bacillati</taxon>
        <taxon>Bacillota</taxon>
        <taxon>Bacilli</taxon>
        <taxon>Bacillales</taxon>
        <taxon>Paenibacillaceae</taxon>
        <taxon>Brevibacillus</taxon>
    </lineage>
</organism>
<evidence type="ECO:0000313" key="5">
    <source>
        <dbReference type="EMBL" id="ASJ54652.1"/>
    </source>
</evidence>
<proteinExistence type="predicted"/>
<protein>
    <submittedName>
        <fullName evidence="5">Isomerase</fullName>
    </submittedName>
</protein>
<dbReference type="InterPro" id="IPR013342">
    <property type="entry name" value="Mandelate_racemase_C"/>
</dbReference>
<evidence type="ECO:0000256" key="3">
    <source>
        <dbReference type="ARBA" id="ARBA00022842"/>
    </source>
</evidence>
<dbReference type="GO" id="GO:0016052">
    <property type="term" value="P:carbohydrate catabolic process"/>
    <property type="evidence" value="ECO:0007669"/>
    <property type="project" value="TreeGrafter"/>
</dbReference>
<name>A0A220MIH0_9BACL</name>
<dbReference type="SFLD" id="SFLDS00001">
    <property type="entry name" value="Enolase"/>
    <property type="match status" value="1"/>
</dbReference>
<feature type="domain" description="Mandelate racemase/muconate lactonizing enzyme C-terminal" evidence="4">
    <location>
        <begin position="149"/>
        <end position="246"/>
    </location>
</feature>
<keyword evidence="3" id="KW-0460">Magnesium</keyword>
<reference evidence="5 6" key="1">
    <citation type="submission" date="2016-11" db="EMBL/GenBank/DDBJ databases">
        <authorList>
            <person name="Jaros S."/>
            <person name="Januszkiewicz K."/>
            <person name="Wedrychowicz H."/>
        </authorList>
    </citation>
    <scope>NUCLEOTIDE SEQUENCE [LARGE SCALE GENOMIC DNA]</scope>
    <source>
        <strain evidence="5 6">NF2</strain>
    </source>
</reference>
<sequence>MTIHKQVAVADLQIERVETYPLLHRLSQAYGDANGYKRYRTSYLIRIITRAGIDGWGEIIDWLPTLHKGFCERIIPYLLGKQVDNRVAIVDVIGKWHQRSASGVSMALTEILAKAAGLSVCQLWGGQIHTDIPVYASLQSYRETEDWMQQSWKQVSQQVDDGFNMVKVKIGGRSVQEDQTHIENLMNLLPEKVQVAVDANQSYDCATARKWEGLFSRYGNWLWLEEPMPMDRTNEYVKLRSSLSIPLAGGENLIRCAQFLPLYEGGAIDIAQPDLMHTGGIDDYRTHLQMARQFGYRVSPHSFDGSLVRLYTLFAQACLLAWTKMDSHTIEPVEWDVMENPFTQLFPLRPINGEVTLPTGVGIGVEPDWKIINALRWDGSAYA</sequence>
<accession>A0A220MIH0</accession>
<comment type="cofactor">
    <cofactor evidence="1">
        <name>Mg(2+)</name>
        <dbReference type="ChEBI" id="CHEBI:18420"/>
    </cofactor>
</comment>
<dbReference type="InterPro" id="IPR046945">
    <property type="entry name" value="RHMD-like"/>
</dbReference>
<dbReference type="SUPFAM" id="SSF51604">
    <property type="entry name" value="Enolase C-terminal domain-like"/>
    <property type="match status" value="1"/>
</dbReference>
<dbReference type="GO" id="GO:0016836">
    <property type="term" value="F:hydro-lyase activity"/>
    <property type="evidence" value="ECO:0007669"/>
    <property type="project" value="TreeGrafter"/>
</dbReference>
<dbReference type="InterPro" id="IPR029017">
    <property type="entry name" value="Enolase-like_N"/>
</dbReference>
<dbReference type="SMART" id="SM00922">
    <property type="entry name" value="MR_MLE"/>
    <property type="match status" value="1"/>
</dbReference>
<evidence type="ECO:0000259" key="4">
    <source>
        <dbReference type="SMART" id="SM00922"/>
    </source>
</evidence>
<dbReference type="EMBL" id="CP018145">
    <property type="protein sequence ID" value="ASJ54652.1"/>
    <property type="molecule type" value="Genomic_DNA"/>
</dbReference>
<dbReference type="GO" id="GO:0016853">
    <property type="term" value="F:isomerase activity"/>
    <property type="evidence" value="ECO:0007669"/>
    <property type="project" value="UniProtKB-KW"/>
</dbReference>
<dbReference type="GO" id="GO:0000287">
    <property type="term" value="F:magnesium ion binding"/>
    <property type="evidence" value="ECO:0007669"/>
    <property type="project" value="TreeGrafter"/>
</dbReference>
<dbReference type="InterPro" id="IPR029065">
    <property type="entry name" value="Enolase_C-like"/>
</dbReference>
<dbReference type="InterPro" id="IPR036849">
    <property type="entry name" value="Enolase-like_C_sf"/>
</dbReference>
<dbReference type="Gene3D" id="3.20.20.120">
    <property type="entry name" value="Enolase-like C-terminal domain"/>
    <property type="match status" value="1"/>
</dbReference>
<evidence type="ECO:0000256" key="1">
    <source>
        <dbReference type="ARBA" id="ARBA00001946"/>
    </source>
</evidence>
<gene>
    <name evidence="5" type="ORF">BP422_14390</name>
</gene>
<dbReference type="Proteomes" id="UP000197781">
    <property type="component" value="Chromosome"/>
</dbReference>
<dbReference type="InterPro" id="IPR013341">
    <property type="entry name" value="Mandelate_racemase_N_dom"/>
</dbReference>
<dbReference type="Gene3D" id="3.30.390.10">
    <property type="entry name" value="Enolase-like, N-terminal domain"/>
    <property type="match status" value="1"/>
</dbReference>
<dbReference type="PANTHER" id="PTHR13794">
    <property type="entry name" value="ENOLASE SUPERFAMILY, MANDELATE RACEMASE"/>
    <property type="match status" value="1"/>
</dbReference>
<evidence type="ECO:0000313" key="6">
    <source>
        <dbReference type="Proteomes" id="UP000197781"/>
    </source>
</evidence>
<dbReference type="RefSeq" id="WP_088908378.1">
    <property type="nucleotide sequence ID" value="NZ_CP018145.1"/>
</dbReference>
<keyword evidence="2" id="KW-0479">Metal-binding</keyword>
<dbReference type="PANTHER" id="PTHR13794:SF58">
    <property type="entry name" value="MITOCHONDRIAL ENOLASE SUPERFAMILY MEMBER 1"/>
    <property type="match status" value="1"/>
</dbReference>
<evidence type="ECO:0000256" key="2">
    <source>
        <dbReference type="ARBA" id="ARBA00022723"/>
    </source>
</evidence>
<dbReference type="SFLD" id="SFLDG00179">
    <property type="entry name" value="mandelate_racemase"/>
    <property type="match status" value="1"/>
</dbReference>
<dbReference type="CDD" id="cd03316">
    <property type="entry name" value="MR_like"/>
    <property type="match status" value="1"/>
</dbReference>
<dbReference type="Pfam" id="PF02746">
    <property type="entry name" value="MR_MLE_N"/>
    <property type="match status" value="1"/>
</dbReference>
<dbReference type="SUPFAM" id="SSF54826">
    <property type="entry name" value="Enolase N-terminal domain-like"/>
    <property type="match status" value="1"/>
</dbReference>
<keyword evidence="5" id="KW-0413">Isomerase</keyword>
<dbReference type="AlphaFoldDB" id="A0A220MIH0"/>
<dbReference type="Pfam" id="PF13378">
    <property type="entry name" value="MR_MLE_C"/>
    <property type="match status" value="1"/>
</dbReference>
<dbReference type="KEGG" id="bfm:BP422_14390"/>